<keyword evidence="2" id="KW-0813">Transport</keyword>
<evidence type="ECO:0000259" key="12">
    <source>
        <dbReference type="Pfam" id="PF00999"/>
    </source>
</evidence>
<dbReference type="GO" id="GO:0051453">
    <property type="term" value="P:regulation of intracellular pH"/>
    <property type="evidence" value="ECO:0007669"/>
    <property type="project" value="TreeGrafter"/>
</dbReference>
<keyword evidence="6 11" id="KW-1133">Transmembrane helix</keyword>
<dbReference type="GO" id="GO:0005886">
    <property type="term" value="C:plasma membrane"/>
    <property type="evidence" value="ECO:0007669"/>
    <property type="project" value="UniProtKB-SubCell"/>
</dbReference>
<dbReference type="Gene3D" id="6.10.140.1330">
    <property type="match status" value="1"/>
</dbReference>
<feature type="transmembrane region" description="Helical" evidence="11">
    <location>
        <begin position="176"/>
        <end position="197"/>
    </location>
</feature>
<proteinExistence type="predicted"/>
<evidence type="ECO:0000256" key="7">
    <source>
        <dbReference type="ARBA" id="ARBA00023053"/>
    </source>
</evidence>
<dbReference type="OrthoDB" id="9774146at2"/>
<keyword evidence="8" id="KW-0406">Ion transport</keyword>
<gene>
    <name evidence="13" type="ORF">ELE36_00715</name>
</gene>
<evidence type="ECO:0000313" key="14">
    <source>
        <dbReference type="Proteomes" id="UP000291562"/>
    </source>
</evidence>
<feature type="transmembrane region" description="Helical" evidence="11">
    <location>
        <begin position="229"/>
        <end position="245"/>
    </location>
</feature>
<feature type="transmembrane region" description="Helical" evidence="11">
    <location>
        <begin position="81"/>
        <end position="105"/>
    </location>
</feature>
<dbReference type="AlphaFoldDB" id="A0A411HEV8"/>
<keyword evidence="10" id="KW-0739">Sodium transport</keyword>
<keyword evidence="4" id="KW-1003">Cell membrane</keyword>
<dbReference type="GO" id="GO:0098719">
    <property type="term" value="P:sodium ion import across plasma membrane"/>
    <property type="evidence" value="ECO:0007669"/>
    <property type="project" value="TreeGrafter"/>
</dbReference>
<feature type="transmembrane region" description="Helical" evidence="11">
    <location>
        <begin position="373"/>
        <end position="397"/>
    </location>
</feature>
<dbReference type="RefSeq" id="WP_129831275.1">
    <property type="nucleotide sequence ID" value="NZ_CP035704.1"/>
</dbReference>
<accession>A0A411HEV8</accession>
<evidence type="ECO:0000256" key="8">
    <source>
        <dbReference type="ARBA" id="ARBA00023065"/>
    </source>
</evidence>
<comment type="subcellular location">
    <subcellularLocation>
        <location evidence="1">Cell membrane</location>
        <topology evidence="1">Multi-pass membrane protein</topology>
    </subcellularLocation>
</comment>
<evidence type="ECO:0000256" key="1">
    <source>
        <dbReference type="ARBA" id="ARBA00004651"/>
    </source>
</evidence>
<protein>
    <submittedName>
        <fullName evidence="13">Sodium:proton antiporter</fullName>
    </submittedName>
</protein>
<feature type="domain" description="Cation/H+ exchanger transmembrane" evidence="12">
    <location>
        <begin position="11"/>
        <end position="394"/>
    </location>
</feature>
<evidence type="ECO:0000256" key="3">
    <source>
        <dbReference type="ARBA" id="ARBA00022449"/>
    </source>
</evidence>
<name>A0A411HEV8_9GAMM</name>
<organism evidence="13 14">
    <name type="scientific">Pseudolysobacter antarcticus</name>
    <dbReference type="NCBI Taxonomy" id="2511995"/>
    <lineage>
        <taxon>Bacteria</taxon>
        <taxon>Pseudomonadati</taxon>
        <taxon>Pseudomonadota</taxon>
        <taxon>Gammaproteobacteria</taxon>
        <taxon>Lysobacterales</taxon>
        <taxon>Rhodanobacteraceae</taxon>
        <taxon>Pseudolysobacter</taxon>
    </lineage>
</organism>
<dbReference type="GO" id="GO:0015385">
    <property type="term" value="F:sodium:proton antiporter activity"/>
    <property type="evidence" value="ECO:0007669"/>
    <property type="project" value="InterPro"/>
</dbReference>
<reference evidence="13 14" key="1">
    <citation type="submission" date="2019-01" db="EMBL/GenBank/DDBJ databases">
        <title>Pseudolysobacter antarctica gen. nov., sp. nov., isolated from Fildes Peninsula, Antarctica.</title>
        <authorList>
            <person name="Wei Z."/>
            <person name="Peng F."/>
        </authorList>
    </citation>
    <scope>NUCLEOTIDE SEQUENCE [LARGE SCALE GENOMIC DNA]</scope>
    <source>
        <strain evidence="13 14">AQ6-296</strain>
    </source>
</reference>
<evidence type="ECO:0000256" key="2">
    <source>
        <dbReference type="ARBA" id="ARBA00022448"/>
    </source>
</evidence>
<sequence>MALFQSVLMLMLLAILSLQVSRRLRIPYPTMLAVAGLGVAMLPSAPTIAIEPRLVMALFIAPAILDAAYDFPPRAIRRHWLPLFALAVIAVLLTTAAVAWVGIVYAGLPLAAAIALGAIVAPPDAAAAAAMLDRPDLPRSTVTVLKGESLLNDAVALFVFSVALHMGTMDSDAQRAIPQLALAIPGGLLLGMAMGRLATITMPLLAGTMGGILFSFVITFGTWILADQLGLSAILAMVAAAMTVARRSDRQAARDRIHSYAVWDLMVFVLNVLAFLFVGLQARAIVQTLDDSELHHAIGFAALVFATVVGVRILWVMLYNRLVQPVYRWLGYGAGPTLKQGIVASWCGMRGMVTLAAALALPETFPQRGLVVLSALAVVLGTLIVQGITLGPLIRLLRFPIETTQRDELERARLALTAVAEAEFDKAGDAAAALLREELRLEQIALQSPYRQSENPVDTLRLSTIRTQRAALWRMLRDNVIDDETYDVLERELDLGELAASRRQPFDLVDG</sequence>
<dbReference type="Pfam" id="PF00999">
    <property type="entry name" value="Na_H_Exchanger"/>
    <property type="match status" value="1"/>
</dbReference>
<dbReference type="InterPro" id="IPR018422">
    <property type="entry name" value="Cation/H_exchanger_CPA1"/>
</dbReference>
<evidence type="ECO:0000256" key="5">
    <source>
        <dbReference type="ARBA" id="ARBA00022692"/>
    </source>
</evidence>
<dbReference type="Proteomes" id="UP000291562">
    <property type="component" value="Chromosome"/>
</dbReference>
<evidence type="ECO:0000256" key="6">
    <source>
        <dbReference type="ARBA" id="ARBA00022989"/>
    </source>
</evidence>
<dbReference type="PANTHER" id="PTHR10110">
    <property type="entry name" value="SODIUM/HYDROGEN EXCHANGER"/>
    <property type="match status" value="1"/>
</dbReference>
<feature type="transmembrane region" description="Helical" evidence="11">
    <location>
        <begin position="257"/>
        <end position="278"/>
    </location>
</feature>
<keyword evidence="5 11" id="KW-0812">Transmembrane</keyword>
<evidence type="ECO:0000256" key="11">
    <source>
        <dbReference type="SAM" id="Phobius"/>
    </source>
</evidence>
<dbReference type="PANTHER" id="PTHR10110:SF86">
    <property type="entry name" value="SODIUM_HYDROGEN EXCHANGER 7"/>
    <property type="match status" value="1"/>
</dbReference>
<evidence type="ECO:0000256" key="4">
    <source>
        <dbReference type="ARBA" id="ARBA00022475"/>
    </source>
</evidence>
<keyword evidence="7" id="KW-0915">Sodium</keyword>
<feature type="transmembrane region" description="Helical" evidence="11">
    <location>
        <begin position="204"/>
        <end position="223"/>
    </location>
</feature>
<feature type="transmembrane region" description="Helical" evidence="11">
    <location>
        <begin position="298"/>
        <end position="320"/>
    </location>
</feature>
<feature type="transmembrane region" description="Helical" evidence="11">
    <location>
        <begin position="111"/>
        <end position="132"/>
    </location>
</feature>
<dbReference type="InterPro" id="IPR006153">
    <property type="entry name" value="Cation/H_exchanger_TM"/>
</dbReference>
<evidence type="ECO:0000313" key="13">
    <source>
        <dbReference type="EMBL" id="QBB69020.1"/>
    </source>
</evidence>
<dbReference type="KEGG" id="xbc:ELE36_00715"/>
<keyword evidence="9 11" id="KW-0472">Membrane</keyword>
<evidence type="ECO:0000256" key="10">
    <source>
        <dbReference type="ARBA" id="ARBA00023201"/>
    </source>
</evidence>
<dbReference type="EMBL" id="CP035704">
    <property type="protein sequence ID" value="QBB69020.1"/>
    <property type="molecule type" value="Genomic_DNA"/>
</dbReference>
<keyword evidence="3" id="KW-0050">Antiport</keyword>
<keyword evidence="14" id="KW-1185">Reference proteome</keyword>
<evidence type="ECO:0000256" key="9">
    <source>
        <dbReference type="ARBA" id="ARBA00023136"/>
    </source>
</evidence>
<dbReference type="GO" id="GO:0015386">
    <property type="term" value="F:potassium:proton antiporter activity"/>
    <property type="evidence" value="ECO:0007669"/>
    <property type="project" value="TreeGrafter"/>
</dbReference>